<gene>
    <name evidence="2" type="ORF">GCM10009601_14290</name>
</gene>
<evidence type="ECO:0000256" key="1">
    <source>
        <dbReference type="SAM" id="MobiDB-lite"/>
    </source>
</evidence>
<name>A0ABP4JCI4_9ACTN</name>
<reference evidence="3" key="1">
    <citation type="journal article" date="2019" name="Int. J. Syst. Evol. Microbiol.">
        <title>The Global Catalogue of Microorganisms (GCM) 10K type strain sequencing project: providing services to taxonomists for standard genome sequencing and annotation.</title>
        <authorList>
            <consortium name="The Broad Institute Genomics Platform"/>
            <consortium name="The Broad Institute Genome Sequencing Center for Infectious Disease"/>
            <person name="Wu L."/>
            <person name="Ma J."/>
        </authorList>
    </citation>
    <scope>NUCLEOTIDE SEQUENCE [LARGE SCALE GENOMIC DNA]</scope>
    <source>
        <strain evidence="3">JCM 11756</strain>
    </source>
</reference>
<protein>
    <submittedName>
        <fullName evidence="2">Uncharacterized protein</fullName>
    </submittedName>
</protein>
<feature type="region of interest" description="Disordered" evidence="1">
    <location>
        <begin position="133"/>
        <end position="158"/>
    </location>
</feature>
<comment type="caution">
    <text evidence="2">The sequence shown here is derived from an EMBL/GenBank/DDBJ whole genome shotgun (WGS) entry which is preliminary data.</text>
</comment>
<evidence type="ECO:0000313" key="3">
    <source>
        <dbReference type="Proteomes" id="UP001500973"/>
    </source>
</evidence>
<keyword evidence="3" id="KW-1185">Reference proteome</keyword>
<proteinExistence type="predicted"/>
<organism evidence="2 3">
    <name type="scientific">Streptomyces thermospinosisporus</name>
    <dbReference type="NCBI Taxonomy" id="161482"/>
    <lineage>
        <taxon>Bacteria</taxon>
        <taxon>Bacillati</taxon>
        <taxon>Actinomycetota</taxon>
        <taxon>Actinomycetes</taxon>
        <taxon>Kitasatosporales</taxon>
        <taxon>Streptomycetaceae</taxon>
        <taxon>Streptomyces</taxon>
    </lineage>
</organism>
<feature type="compositionally biased region" description="Low complexity" evidence="1">
    <location>
        <begin position="74"/>
        <end position="93"/>
    </location>
</feature>
<sequence length="158" mass="16126">MPGVRSARSAGGVPGVPRRRCAARDREPGAPQPGALESGALESGALESGALQPGDLESGEYERRELESRELESGEFAASAGDPGPAPPGSRAARGGGRAPERSAAMRVCCGGRRAAVPCRGPVVMVSAAPRMPLRRGPVPAGRSSGEHPAMGWLLKDP</sequence>
<evidence type="ECO:0000313" key="2">
    <source>
        <dbReference type="EMBL" id="GAA1418607.1"/>
    </source>
</evidence>
<feature type="compositionally biased region" description="Basic and acidic residues" evidence="1">
    <location>
        <begin position="60"/>
        <end position="72"/>
    </location>
</feature>
<dbReference type="EMBL" id="BAAAIZ010000017">
    <property type="protein sequence ID" value="GAA1418607.1"/>
    <property type="molecule type" value="Genomic_DNA"/>
</dbReference>
<dbReference type="Proteomes" id="UP001500973">
    <property type="component" value="Unassembled WGS sequence"/>
</dbReference>
<accession>A0ABP4JCI4</accession>
<feature type="region of interest" description="Disordered" evidence="1">
    <location>
        <begin position="1"/>
        <end position="104"/>
    </location>
</feature>